<dbReference type="VEuPathDB" id="FungiDB:ASPBRDRAFT_45793"/>
<evidence type="ECO:0008006" key="4">
    <source>
        <dbReference type="Google" id="ProtNLM"/>
    </source>
</evidence>
<dbReference type="STRING" id="767769.A0A1L9UCP4"/>
<dbReference type="InterPro" id="IPR007325">
    <property type="entry name" value="KFase/CYL"/>
</dbReference>
<accession>A0A1L9UCP4</accession>
<dbReference type="OrthoDB" id="5396at2759"/>
<dbReference type="GO" id="GO:0004061">
    <property type="term" value="F:arylformamidase activity"/>
    <property type="evidence" value="ECO:0007669"/>
    <property type="project" value="InterPro"/>
</dbReference>
<comment type="similarity">
    <text evidence="1">Belongs to the Cyclase 1 superfamily.</text>
</comment>
<reference evidence="3" key="1">
    <citation type="journal article" date="2017" name="Genome Biol.">
        <title>Comparative genomics reveals high biological diversity and specific adaptations in the industrially and medically important fungal genus Aspergillus.</title>
        <authorList>
            <person name="de Vries R.P."/>
            <person name="Riley R."/>
            <person name="Wiebenga A."/>
            <person name="Aguilar-Osorio G."/>
            <person name="Amillis S."/>
            <person name="Uchima C.A."/>
            <person name="Anderluh G."/>
            <person name="Asadollahi M."/>
            <person name="Askin M."/>
            <person name="Barry K."/>
            <person name="Battaglia E."/>
            <person name="Bayram O."/>
            <person name="Benocci T."/>
            <person name="Braus-Stromeyer S.A."/>
            <person name="Caldana C."/>
            <person name="Canovas D."/>
            <person name="Cerqueira G.C."/>
            <person name="Chen F."/>
            <person name="Chen W."/>
            <person name="Choi C."/>
            <person name="Clum A."/>
            <person name="Dos Santos R.A."/>
            <person name="Damasio A.R."/>
            <person name="Diallinas G."/>
            <person name="Emri T."/>
            <person name="Fekete E."/>
            <person name="Flipphi M."/>
            <person name="Freyberg S."/>
            <person name="Gallo A."/>
            <person name="Gournas C."/>
            <person name="Habgood R."/>
            <person name="Hainaut M."/>
            <person name="Harispe M.L."/>
            <person name="Henrissat B."/>
            <person name="Hilden K.S."/>
            <person name="Hope R."/>
            <person name="Hossain A."/>
            <person name="Karabika E."/>
            <person name="Karaffa L."/>
            <person name="Karanyi Z."/>
            <person name="Krasevec N."/>
            <person name="Kuo A."/>
            <person name="Kusch H."/>
            <person name="LaButti K."/>
            <person name="Lagendijk E.L."/>
            <person name="Lapidus A."/>
            <person name="Levasseur A."/>
            <person name="Lindquist E."/>
            <person name="Lipzen A."/>
            <person name="Logrieco A.F."/>
            <person name="MacCabe A."/>
            <person name="Maekelae M.R."/>
            <person name="Malavazi I."/>
            <person name="Melin P."/>
            <person name="Meyer V."/>
            <person name="Mielnichuk N."/>
            <person name="Miskei M."/>
            <person name="Molnar A.P."/>
            <person name="Mule G."/>
            <person name="Ngan C.Y."/>
            <person name="Orejas M."/>
            <person name="Orosz E."/>
            <person name="Ouedraogo J.P."/>
            <person name="Overkamp K.M."/>
            <person name="Park H.-S."/>
            <person name="Perrone G."/>
            <person name="Piumi F."/>
            <person name="Punt P.J."/>
            <person name="Ram A.F."/>
            <person name="Ramon A."/>
            <person name="Rauscher S."/>
            <person name="Record E."/>
            <person name="Riano-Pachon D.M."/>
            <person name="Robert V."/>
            <person name="Roehrig J."/>
            <person name="Ruller R."/>
            <person name="Salamov A."/>
            <person name="Salih N.S."/>
            <person name="Samson R.A."/>
            <person name="Sandor E."/>
            <person name="Sanguinetti M."/>
            <person name="Schuetze T."/>
            <person name="Sepcic K."/>
            <person name="Shelest E."/>
            <person name="Sherlock G."/>
            <person name="Sophianopoulou V."/>
            <person name="Squina F.M."/>
            <person name="Sun H."/>
            <person name="Susca A."/>
            <person name="Todd R.B."/>
            <person name="Tsang A."/>
            <person name="Unkles S.E."/>
            <person name="van de Wiele N."/>
            <person name="van Rossen-Uffink D."/>
            <person name="Oliveira J.V."/>
            <person name="Vesth T.C."/>
            <person name="Visser J."/>
            <person name="Yu J.-H."/>
            <person name="Zhou M."/>
            <person name="Andersen M.R."/>
            <person name="Archer D.B."/>
            <person name="Baker S.E."/>
            <person name="Benoit I."/>
            <person name="Brakhage A.A."/>
            <person name="Braus G.H."/>
            <person name="Fischer R."/>
            <person name="Frisvad J.C."/>
            <person name="Goldman G.H."/>
            <person name="Houbraken J."/>
            <person name="Oakley B."/>
            <person name="Pocsi I."/>
            <person name="Scazzocchio C."/>
            <person name="Seiboth B."/>
            <person name="vanKuyk P.A."/>
            <person name="Wortman J."/>
            <person name="Dyer P.S."/>
            <person name="Grigoriev I.V."/>
        </authorList>
    </citation>
    <scope>NUCLEOTIDE SEQUENCE [LARGE SCALE GENOMIC DNA]</scope>
    <source>
        <strain evidence="3">CBS 101740 / IMI 381727 / IBT 21946</strain>
    </source>
</reference>
<dbReference type="RefSeq" id="XP_067476706.1">
    <property type="nucleotide sequence ID" value="XM_067625491.1"/>
</dbReference>
<keyword evidence="3" id="KW-1185">Reference proteome</keyword>
<sequence length="328" mass="36581">MSGNSTSQSPFDVPFDELPNPKQVWVGKPGSREEGLGKLAILTPEVVANAAATEIKTGRRVTMGWELTKLDHPNLNRQPCDHQIIPLLGGVAFDDVYTMNPQQSSQWDGLRHFSQTVEGQTERVFYGGATVEEINDRKNNRIGLQHWAKEGIAGRGVLIDYATWAEKRGIRYSTFSTHQIRLSDIKEIAKECGIVFQKGDILFVRIGVTKEWDTAMTDTQKKQYSDNPSPEHAGVEASTDVLRWLWDTGFAAIASDAISWEVYPPQSPDLFLHEYVLAGWGMPIGELFDLEALSQICQDLQRWSFFVASIPLNMPGGVSSPPNIMAIF</sequence>
<dbReference type="AlphaFoldDB" id="A0A1L9UCP4"/>
<dbReference type="OMA" id="QVWVGKP"/>
<evidence type="ECO:0000313" key="2">
    <source>
        <dbReference type="EMBL" id="OJJ69457.1"/>
    </source>
</evidence>
<dbReference type="InterPro" id="IPR037175">
    <property type="entry name" value="KFase_sf"/>
</dbReference>
<name>A0A1L9UCP4_ASPBC</name>
<proteinExistence type="inferred from homology"/>
<protein>
    <recommendedName>
        <fullName evidence="4">Cyclase</fullName>
    </recommendedName>
</protein>
<dbReference type="Gene3D" id="3.50.30.50">
    <property type="entry name" value="Putative cyclase"/>
    <property type="match status" value="1"/>
</dbReference>
<dbReference type="PANTHER" id="PTHR34861:SF8">
    <property type="entry name" value="CYCLASE"/>
    <property type="match status" value="1"/>
</dbReference>
<evidence type="ECO:0000256" key="1">
    <source>
        <dbReference type="ARBA" id="ARBA00007865"/>
    </source>
</evidence>
<dbReference type="PANTHER" id="PTHR34861">
    <property type="match status" value="1"/>
</dbReference>
<gene>
    <name evidence="2" type="ORF">ASPBRDRAFT_45793</name>
</gene>
<dbReference type="Proteomes" id="UP000184499">
    <property type="component" value="Unassembled WGS sequence"/>
</dbReference>
<dbReference type="GeneID" id="93577979"/>
<organism evidence="2 3">
    <name type="scientific">Aspergillus brasiliensis (strain CBS 101740 / IMI 381727 / IBT 21946)</name>
    <dbReference type="NCBI Taxonomy" id="767769"/>
    <lineage>
        <taxon>Eukaryota</taxon>
        <taxon>Fungi</taxon>
        <taxon>Dikarya</taxon>
        <taxon>Ascomycota</taxon>
        <taxon>Pezizomycotina</taxon>
        <taxon>Eurotiomycetes</taxon>
        <taxon>Eurotiomycetidae</taxon>
        <taxon>Eurotiales</taxon>
        <taxon>Aspergillaceae</taxon>
        <taxon>Aspergillus</taxon>
        <taxon>Aspergillus subgen. Circumdati</taxon>
    </lineage>
</organism>
<dbReference type="EMBL" id="KV878688">
    <property type="protein sequence ID" value="OJJ69457.1"/>
    <property type="molecule type" value="Genomic_DNA"/>
</dbReference>
<dbReference type="Pfam" id="PF04199">
    <property type="entry name" value="Cyclase"/>
    <property type="match status" value="1"/>
</dbReference>
<dbReference type="GO" id="GO:0019441">
    <property type="term" value="P:L-tryptophan catabolic process to kynurenine"/>
    <property type="evidence" value="ECO:0007669"/>
    <property type="project" value="InterPro"/>
</dbReference>
<evidence type="ECO:0000313" key="3">
    <source>
        <dbReference type="Proteomes" id="UP000184499"/>
    </source>
</evidence>
<dbReference type="SUPFAM" id="SSF102198">
    <property type="entry name" value="Putative cyclase"/>
    <property type="match status" value="1"/>
</dbReference>